<dbReference type="Proteomes" id="UP000447434">
    <property type="component" value="Chromosome 17"/>
</dbReference>
<sequence length="49" mass="5867">MIMGGIHLLMCFNIDINKDISFLFNNIISFWEKMCRDSAREFFLYNNSI</sequence>
<evidence type="ECO:0000313" key="1">
    <source>
        <dbReference type="EMBL" id="KAE9596050.1"/>
    </source>
</evidence>
<evidence type="ECO:0000313" key="2">
    <source>
        <dbReference type="Proteomes" id="UP000447434"/>
    </source>
</evidence>
<dbReference type="EMBL" id="WOCE01000017">
    <property type="protein sequence ID" value="KAE9596050.1"/>
    <property type="molecule type" value="Genomic_DNA"/>
</dbReference>
<name>A0A6A4P3H4_LUPAL</name>
<gene>
    <name evidence="1" type="ORF">Lalb_Chr17g0345191</name>
</gene>
<reference evidence="2" key="1">
    <citation type="journal article" date="2020" name="Nat. Commun.">
        <title>Genome sequence of the cluster root forming white lupin.</title>
        <authorList>
            <person name="Hufnagel B."/>
            <person name="Marques A."/>
            <person name="Soriano A."/>
            <person name="Marques L."/>
            <person name="Divol F."/>
            <person name="Doumas P."/>
            <person name="Sallet E."/>
            <person name="Mancinotti D."/>
            <person name="Carrere S."/>
            <person name="Marande W."/>
            <person name="Arribat S."/>
            <person name="Keller J."/>
            <person name="Huneau C."/>
            <person name="Blein T."/>
            <person name="Aime D."/>
            <person name="Laguerre M."/>
            <person name="Taylor J."/>
            <person name="Schubert V."/>
            <person name="Nelson M."/>
            <person name="Geu-Flores F."/>
            <person name="Crespi M."/>
            <person name="Gallardo-Guerrero K."/>
            <person name="Delaux P.-M."/>
            <person name="Salse J."/>
            <person name="Berges H."/>
            <person name="Guyot R."/>
            <person name="Gouzy J."/>
            <person name="Peret B."/>
        </authorList>
    </citation>
    <scope>NUCLEOTIDE SEQUENCE [LARGE SCALE GENOMIC DNA]</scope>
    <source>
        <strain evidence="2">cv. Amiga</strain>
    </source>
</reference>
<keyword evidence="2" id="KW-1185">Reference proteome</keyword>
<accession>A0A6A4P3H4</accession>
<protein>
    <submittedName>
        <fullName evidence="1">Uncharacterized protein</fullName>
    </submittedName>
</protein>
<proteinExistence type="predicted"/>
<comment type="caution">
    <text evidence="1">The sequence shown here is derived from an EMBL/GenBank/DDBJ whole genome shotgun (WGS) entry which is preliminary data.</text>
</comment>
<organism evidence="1 2">
    <name type="scientific">Lupinus albus</name>
    <name type="common">White lupine</name>
    <name type="synonym">Lupinus termis</name>
    <dbReference type="NCBI Taxonomy" id="3870"/>
    <lineage>
        <taxon>Eukaryota</taxon>
        <taxon>Viridiplantae</taxon>
        <taxon>Streptophyta</taxon>
        <taxon>Embryophyta</taxon>
        <taxon>Tracheophyta</taxon>
        <taxon>Spermatophyta</taxon>
        <taxon>Magnoliopsida</taxon>
        <taxon>eudicotyledons</taxon>
        <taxon>Gunneridae</taxon>
        <taxon>Pentapetalae</taxon>
        <taxon>rosids</taxon>
        <taxon>fabids</taxon>
        <taxon>Fabales</taxon>
        <taxon>Fabaceae</taxon>
        <taxon>Papilionoideae</taxon>
        <taxon>50 kb inversion clade</taxon>
        <taxon>genistoids sensu lato</taxon>
        <taxon>core genistoids</taxon>
        <taxon>Genisteae</taxon>
        <taxon>Lupinus</taxon>
    </lineage>
</organism>
<dbReference type="AlphaFoldDB" id="A0A6A4P3H4"/>